<keyword evidence="12" id="KW-0472">Membrane</keyword>
<keyword evidence="19" id="KW-0732">Signal</keyword>
<dbReference type="GeneTree" id="ENSGT00550000075067"/>
<dbReference type="InterPro" id="IPR002553">
    <property type="entry name" value="Clathrin/coatomer_adapt-like_N"/>
</dbReference>
<dbReference type="FunFam" id="3.30.450.50:FF:000001">
    <property type="entry name" value="AP-3 complex subunit delta-1, putative"/>
    <property type="match status" value="1"/>
</dbReference>
<dbReference type="Pfam" id="PF06375">
    <property type="entry name" value="AP3D1"/>
    <property type="match status" value="1"/>
</dbReference>
<dbReference type="SMART" id="SM01354">
    <property type="entry name" value="BLVR"/>
    <property type="match status" value="1"/>
</dbReference>
<evidence type="ECO:0000256" key="11">
    <source>
        <dbReference type="ARBA" id="ARBA00023054"/>
    </source>
</evidence>
<protein>
    <recommendedName>
        <fullName evidence="14">AP-3 complex subunit delta-1</fullName>
    </recommendedName>
    <alternativeName>
        <fullName evidence="15">AP-3 complex subunit delta</fullName>
    </alternativeName>
    <alternativeName>
        <fullName evidence="17">Adaptor-related protein complex 3 subunit delta-1</fullName>
    </alternativeName>
    <alternativeName>
        <fullName evidence="16">Delta-adaptin</fullName>
    </alternativeName>
</protein>
<dbReference type="Pfam" id="PF01602">
    <property type="entry name" value="Adaptin_N"/>
    <property type="match status" value="1"/>
</dbReference>
<evidence type="ECO:0000256" key="16">
    <source>
        <dbReference type="ARBA" id="ARBA00076924"/>
    </source>
</evidence>
<dbReference type="GO" id="GO:0048490">
    <property type="term" value="P:anterograde synaptic vesicle transport"/>
    <property type="evidence" value="ECO:0007669"/>
    <property type="project" value="TreeGrafter"/>
</dbReference>
<evidence type="ECO:0000256" key="6">
    <source>
        <dbReference type="ARBA" id="ARBA00022553"/>
    </source>
</evidence>
<evidence type="ECO:0000256" key="1">
    <source>
        <dbReference type="ARBA" id="ARBA00004255"/>
    </source>
</evidence>
<dbReference type="Pfam" id="PF26171">
    <property type="entry name" value="Mu_AP3"/>
    <property type="match status" value="1"/>
</dbReference>
<dbReference type="FunFam" id="1.25.10.10:FF:000808">
    <property type="entry name" value="Adaptor related protein complex 3 subunit delta 1"/>
    <property type="match status" value="1"/>
</dbReference>
<keyword evidence="6" id="KW-0597">Phosphoprotein</keyword>
<dbReference type="Gene3D" id="1.25.10.10">
    <property type="entry name" value="Leucine-rich Repeat Variant"/>
    <property type="match status" value="1"/>
</dbReference>
<dbReference type="GO" id="GO:0098943">
    <property type="term" value="P:neurotransmitter receptor transport, postsynaptic endosome to lysosome"/>
    <property type="evidence" value="ECO:0007669"/>
    <property type="project" value="TreeGrafter"/>
</dbReference>
<evidence type="ECO:0000256" key="13">
    <source>
        <dbReference type="ARBA" id="ARBA00055970"/>
    </source>
</evidence>
<dbReference type="GO" id="GO:1904115">
    <property type="term" value="C:axon cytoplasm"/>
    <property type="evidence" value="ECO:0007669"/>
    <property type="project" value="GOC"/>
</dbReference>
<name>A0A4W3H8K1_CALMI</name>
<evidence type="ECO:0000256" key="4">
    <source>
        <dbReference type="ARBA" id="ARBA00022448"/>
    </source>
</evidence>
<reference evidence="22" key="1">
    <citation type="journal article" date="2006" name="Science">
        <title>Ancient noncoding elements conserved in the human genome.</title>
        <authorList>
            <person name="Venkatesh B."/>
            <person name="Kirkness E.F."/>
            <person name="Loh Y.H."/>
            <person name="Halpern A.L."/>
            <person name="Lee A.P."/>
            <person name="Johnson J."/>
            <person name="Dandona N."/>
            <person name="Viswanathan L.D."/>
            <person name="Tay A."/>
            <person name="Venter J.C."/>
            <person name="Strausberg R.L."/>
            <person name="Brenner S."/>
        </authorList>
    </citation>
    <scope>NUCLEOTIDE SEQUENCE [LARGE SCALE GENOMIC DNA]</scope>
</reference>
<reference evidence="22" key="2">
    <citation type="journal article" date="2007" name="PLoS Biol.">
        <title>Survey sequencing and comparative analysis of the elephant shark (Callorhinchus milii) genome.</title>
        <authorList>
            <person name="Venkatesh B."/>
            <person name="Kirkness E.F."/>
            <person name="Loh Y.H."/>
            <person name="Halpern A.L."/>
            <person name="Lee A.P."/>
            <person name="Johnson J."/>
            <person name="Dandona N."/>
            <person name="Viswanathan L.D."/>
            <person name="Tay A."/>
            <person name="Venter J.C."/>
            <person name="Strausberg R.L."/>
            <person name="Brenner S."/>
        </authorList>
    </citation>
    <scope>NUCLEOTIDE SEQUENCE [LARGE SCALE GENOMIC DNA]</scope>
</reference>
<evidence type="ECO:0000256" key="2">
    <source>
        <dbReference type="ARBA" id="ARBA00004496"/>
    </source>
</evidence>
<feature type="signal peptide" evidence="19">
    <location>
        <begin position="1"/>
        <end position="19"/>
    </location>
</feature>
<dbReference type="GO" id="GO:0016182">
    <property type="term" value="P:synaptic vesicle budding from endosome"/>
    <property type="evidence" value="ECO:0007669"/>
    <property type="project" value="TreeGrafter"/>
</dbReference>
<dbReference type="GO" id="GO:0048499">
    <property type="term" value="P:synaptic vesicle membrane organization"/>
    <property type="evidence" value="ECO:0007669"/>
    <property type="project" value="TreeGrafter"/>
</dbReference>
<comment type="function">
    <text evidence="13">Part of the AP-3 complex, an adaptor-related complex which is not clathrin-associated. The complex is associated with the Golgi region as well as more peripheral structures. It facilitates the budding of vesicles from the Golgi membrane and may be directly involved in trafficking to lysosomes. Involved in process of CD8+ T-cell and NK cell degranulation. In concert with the BLOC-1 complex, AP-3 is required to target cargos into vesicles assembled at cell bodies for delivery into neurites and nerve terminals.</text>
</comment>
<evidence type="ECO:0000256" key="15">
    <source>
        <dbReference type="ARBA" id="ARBA00076631"/>
    </source>
</evidence>
<evidence type="ECO:0000259" key="20">
    <source>
        <dbReference type="SMART" id="SM01354"/>
    </source>
</evidence>
<reference evidence="21" key="5">
    <citation type="submission" date="2025-09" db="UniProtKB">
        <authorList>
            <consortium name="Ensembl"/>
        </authorList>
    </citation>
    <scope>IDENTIFICATION</scope>
</reference>
<reference evidence="21" key="4">
    <citation type="submission" date="2025-08" db="UniProtKB">
        <authorList>
            <consortium name="Ensembl"/>
        </authorList>
    </citation>
    <scope>IDENTIFICATION</scope>
</reference>
<dbReference type="Ensembl" id="ENSCMIT00000006430.1">
    <property type="protein sequence ID" value="ENSCMIP00000006224.1"/>
    <property type="gene ID" value="ENSCMIG00000003539.1"/>
</dbReference>
<evidence type="ECO:0000256" key="18">
    <source>
        <dbReference type="SAM" id="MobiDB-lite"/>
    </source>
</evidence>
<evidence type="ECO:0000313" key="21">
    <source>
        <dbReference type="Ensembl" id="ENSCMIP00000006224.1"/>
    </source>
</evidence>
<dbReference type="GO" id="GO:0010008">
    <property type="term" value="C:endosome membrane"/>
    <property type="evidence" value="ECO:0007669"/>
    <property type="project" value="TreeGrafter"/>
</dbReference>
<reference evidence="22" key="3">
    <citation type="journal article" date="2014" name="Nature">
        <title>Elephant shark genome provides unique insights into gnathostome evolution.</title>
        <authorList>
            <consortium name="International Elephant Shark Genome Sequencing Consortium"/>
            <person name="Venkatesh B."/>
            <person name="Lee A.P."/>
            <person name="Ravi V."/>
            <person name="Maurya A.K."/>
            <person name="Lian M.M."/>
            <person name="Swann J.B."/>
            <person name="Ohta Y."/>
            <person name="Flajnik M.F."/>
            <person name="Sutoh Y."/>
            <person name="Kasahara M."/>
            <person name="Hoon S."/>
            <person name="Gangu V."/>
            <person name="Roy S.W."/>
            <person name="Irimia M."/>
            <person name="Korzh V."/>
            <person name="Kondrychyn I."/>
            <person name="Lim Z.W."/>
            <person name="Tay B.H."/>
            <person name="Tohari S."/>
            <person name="Kong K.W."/>
            <person name="Ho S."/>
            <person name="Lorente-Galdos B."/>
            <person name="Quilez J."/>
            <person name="Marques-Bonet T."/>
            <person name="Raney B.J."/>
            <person name="Ingham P.W."/>
            <person name="Tay A."/>
            <person name="Hillier L.W."/>
            <person name="Minx P."/>
            <person name="Boehm T."/>
            <person name="Wilson R.K."/>
            <person name="Brenner S."/>
            <person name="Warren W.C."/>
        </authorList>
    </citation>
    <scope>NUCLEOTIDE SEQUENCE [LARGE SCALE GENOMIC DNA]</scope>
</reference>
<keyword evidence="4" id="KW-0813">Transport</keyword>
<evidence type="ECO:0000256" key="8">
    <source>
        <dbReference type="ARBA" id="ARBA00022927"/>
    </source>
</evidence>
<keyword evidence="9" id="KW-0007">Acetylation</keyword>
<dbReference type="GO" id="GO:0000139">
    <property type="term" value="C:Golgi membrane"/>
    <property type="evidence" value="ECO:0007669"/>
    <property type="project" value="UniProtKB-SubCell"/>
</dbReference>
<feature type="region of interest" description="Disordered" evidence="18">
    <location>
        <begin position="765"/>
        <end position="814"/>
    </location>
</feature>
<accession>A0A4W3H8K1</accession>
<feature type="region of interest" description="Disordered" evidence="18">
    <location>
        <begin position="642"/>
        <end position="664"/>
    </location>
</feature>
<evidence type="ECO:0000256" key="9">
    <source>
        <dbReference type="ARBA" id="ARBA00022990"/>
    </source>
</evidence>
<keyword evidence="7" id="KW-0677">Repeat</keyword>
<keyword evidence="10" id="KW-0333">Golgi apparatus</keyword>
<dbReference type="Proteomes" id="UP000314986">
    <property type="component" value="Unassembled WGS sequence"/>
</dbReference>
<evidence type="ECO:0000313" key="22">
    <source>
        <dbReference type="Proteomes" id="UP000314986"/>
    </source>
</evidence>
<dbReference type="InterPro" id="IPR010474">
    <property type="entry name" value="AP3D_dom_metazoa"/>
</dbReference>
<dbReference type="AlphaFoldDB" id="A0A4W3H8K1"/>
<evidence type="ECO:0000256" key="19">
    <source>
        <dbReference type="SAM" id="SignalP"/>
    </source>
</evidence>
<feature type="domain" description="AP-3 complex subunit delta" evidence="20">
    <location>
        <begin position="629"/>
        <end position="752"/>
    </location>
</feature>
<sequence length="1052" mass="118683">MIRTAWCFSLLNLIQLVEGPVIAKYISQGIDEIKQELKQDNIAVKANAVIKLAYLQMLGYDISWAAFNIIEVMSSSKFTFKRIGYLAASQCFYEGTDVIMLTTNQIRKDLSSPNQYDTGVALTGLSCFVTPDLARDLANDIMTLMSHTKPYIRKKAVLIMYKVFLKYPESLRPAFPRLKEKLEDPDAGVQSAAVNVICELARRNPKNYLSLAPLFFKLMTSSTNNWVLIKIIKLFGALTPLEPRLGKKLIEPLTNLIHSTSAMSLLYECVNTVIAGNDSMILNCLSVKYLGLLAMSKILKTHPKSVQSHKDLILQCLDDKDESIRLRALDLLYGMVSKKNLMEIVKKLMIHVDKAEGTTYRDELLTKIIDICSQSNYQYITNFEWYISILVELTRLEGTRHGHLIAAQMLDVAIRVKAIRMFAVSQMAMLLDNAHLLAGNMQRNGICEVLYGAAWICGEFSEHLQEPNQTLEAMMMPKVTTLPGHIQAVYVQNAAKLYASVLQQKEQAEDQEGAQEITQMMIDKLPQFVQNADLEVQERASCILQLIKYVQKLQAKGIPVAEEVTALFSGELNPVAPKAQKKVPLPDGLDLDVWINRPPAEISSDDEKPKKTIFHDEEHRHVKPRQPEMDEDELARRREVRKQEQANNPFYIKSSPSPQKVHASGVEHIPVVQIDLSVPLRVPGMPLSDQYLKLEEERQQKIDREKRKKKQKKDKKGKRRHDSHHTESDEDIAPVHHVDIITEEMPEVGSEKAFVSHLLTMGNNGFCPKSSKHKKKKHKKDKSKEEKKSKKKKHHSGGETEESVPNGNLDDEPLPPMSNYYLLAENSFIKMTYDVQGNLQDGSQVIVSIIFENQSSGYLKSMEFNVLDSLNTKLVRPEGSSAHDGVLVPFQLPPEVSNEARFVFAVESIIMPQKLKGTLTFIVKTEDGSSHEKLDFKLHFTCTSYMITTPCYSDAFAKLLESGELKMSSIKVDGLTVSFQLLLAKICFHHHFSVVERIDSCASMYSRSIQGHHMCLLVKMGDCSVSVDGKCSDATLLGNLLDELKQTLTEKC</sequence>
<evidence type="ECO:0000256" key="5">
    <source>
        <dbReference type="ARBA" id="ARBA00022490"/>
    </source>
</evidence>
<dbReference type="PANTHER" id="PTHR22781:SF12">
    <property type="entry name" value="AP-3 COMPLEX SUBUNIT DELTA-1"/>
    <property type="match status" value="1"/>
</dbReference>
<evidence type="ECO:0000256" key="14">
    <source>
        <dbReference type="ARBA" id="ARBA00071053"/>
    </source>
</evidence>
<evidence type="ECO:0000256" key="10">
    <source>
        <dbReference type="ARBA" id="ARBA00023034"/>
    </source>
</evidence>
<feature type="compositionally biased region" description="Basic residues" evidence="18">
    <location>
        <begin position="770"/>
        <end position="781"/>
    </location>
</feature>
<keyword evidence="5" id="KW-0963">Cytoplasm</keyword>
<evidence type="ECO:0000256" key="12">
    <source>
        <dbReference type="ARBA" id="ARBA00023136"/>
    </source>
</evidence>
<comment type="similarity">
    <text evidence="3">Belongs to the adaptor complexes large subunit family.</text>
</comment>
<dbReference type="InterPro" id="IPR016024">
    <property type="entry name" value="ARM-type_fold"/>
</dbReference>
<feature type="chain" id="PRO_5021457578" description="AP-3 complex subunit delta-1" evidence="19">
    <location>
        <begin position="20"/>
        <end position="1052"/>
    </location>
</feature>
<dbReference type="InterPro" id="IPR017105">
    <property type="entry name" value="AP3_complex_dsu"/>
</dbReference>
<evidence type="ECO:0000256" key="7">
    <source>
        <dbReference type="ARBA" id="ARBA00022737"/>
    </source>
</evidence>
<dbReference type="SUPFAM" id="SSF48371">
    <property type="entry name" value="ARM repeat"/>
    <property type="match status" value="1"/>
</dbReference>
<dbReference type="Gene3D" id="3.30.450.50">
    <property type="entry name" value="Longin domain"/>
    <property type="match status" value="1"/>
</dbReference>
<comment type="subcellular location">
    <subcellularLocation>
        <location evidence="2">Cytoplasm</location>
    </subcellularLocation>
    <subcellularLocation>
        <location evidence="1">Golgi apparatus membrane</location>
        <topology evidence="1">Peripheral membrane protein</topology>
        <orientation evidence="1">Cytoplasmic side</orientation>
    </subcellularLocation>
</comment>
<gene>
    <name evidence="21" type="primary">ap3d1</name>
</gene>
<keyword evidence="8" id="KW-0653">Protein transport</keyword>
<dbReference type="InterPro" id="IPR058898">
    <property type="entry name" value="Mu_AP3"/>
</dbReference>
<feature type="compositionally biased region" description="Basic residues" evidence="18">
    <location>
        <begin position="706"/>
        <end position="723"/>
    </location>
</feature>
<dbReference type="GO" id="GO:0030123">
    <property type="term" value="C:AP-3 adaptor complex"/>
    <property type="evidence" value="ECO:0007669"/>
    <property type="project" value="InterPro"/>
</dbReference>
<dbReference type="InterPro" id="IPR011989">
    <property type="entry name" value="ARM-like"/>
</dbReference>
<dbReference type="GO" id="GO:0098830">
    <property type="term" value="C:presynaptic endosome"/>
    <property type="evidence" value="ECO:0007669"/>
    <property type="project" value="TreeGrafter"/>
</dbReference>
<keyword evidence="22" id="KW-1185">Reference proteome</keyword>
<organism evidence="21 22">
    <name type="scientific">Callorhinchus milii</name>
    <name type="common">Ghost shark</name>
    <dbReference type="NCBI Taxonomy" id="7868"/>
    <lineage>
        <taxon>Eukaryota</taxon>
        <taxon>Metazoa</taxon>
        <taxon>Chordata</taxon>
        <taxon>Craniata</taxon>
        <taxon>Vertebrata</taxon>
        <taxon>Chondrichthyes</taxon>
        <taxon>Holocephali</taxon>
        <taxon>Chimaeriformes</taxon>
        <taxon>Callorhinchidae</taxon>
        <taxon>Callorhinchus</taxon>
    </lineage>
</organism>
<evidence type="ECO:0000256" key="17">
    <source>
        <dbReference type="ARBA" id="ARBA00077434"/>
    </source>
</evidence>
<dbReference type="GO" id="GO:0006623">
    <property type="term" value="P:protein targeting to vacuole"/>
    <property type="evidence" value="ECO:0007669"/>
    <property type="project" value="TreeGrafter"/>
</dbReference>
<keyword evidence="11" id="KW-0175">Coiled coil</keyword>
<proteinExistence type="inferred from homology"/>
<dbReference type="GO" id="GO:0006896">
    <property type="term" value="P:Golgi to vacuole transport"/>
    <property type="evidence" value="ECO:0007669"/>
    <property type="project" value="TreeGrafter"/>
</dbReference>
<dbReference type="FunFam" id="1.25.10.10:FF:000785">
    <property type="entry name" value="Adaptor related protein complex 3 subunit delta 1"/>
    <property type="match status" value="1"/>
</dbReference>
<dbReference type="GO" id="GO:0043195">
    <property type="term" value="C:terminal bouton"/>
    <property type="evidence" value="ECO:0007669"/>
    <property type="project" value="TreeGrafter"/>
</dbReference>
<evidence type="ECO:0000256" key="3">
    <source>
        <dbReference type="ARBA" id="ARBA00006613"/>
    </source>
</evidence>
<feature type="region of interest" description="Disordered" evidence="18">
    <location>
        <begin position="700"/>
        <end position="736"/>
    </location>
</feature>
<dbReference type="PANTHER" id="PTHR22781">
    <property type="entry name" value="DELTA ADAPTIN-RELATED"/>
    <property type="match status" value="1"/>
</dbReference>